<dbReference type="SUPFAM" id="SSF116726">
    <property type="entry name" value="TrkA C-terminal domain-like"/>
    <property type="match status" value="2"/>
</dbReference>
<dbReference type="PANTHER" id="PTHR43833:SF5">
    <property type="entry name" value="TRK SYSTEM POTASSIUM UPTAKE PROTEIN TRKA"/>
    <property type="match status" value="1"/>
</dbReference>
<dbReference type="GO" id="GO:0005886">
    <property type="term" value="C:plasma membrane"/>
    <property type="evidence" value="ECO:0007669"/>
    <property type="project" value="InterPro"/>
</dbReference>
<name>A0A9D1VY19_9FIRM</name>
<evidence type="ECO:0000313" key="9">
    <source>
        <dbReference type="EMBL" id="HIX48916.1"/>
    </source>
</evidence>
<dbReference type="Gene3D" id="3.40.50.720">
    <property type="entry name" value="NAD(P)-binding Rossmann-like Domain"/>
    <property type="match status" value="2"/>
</dbReference>
<dbReference type="PRINTS" id="PR00335">
    <property type="entry name" value="KUPTAKETRKA"/>
</dbReference>
<organism evidence="9 10">
    <name type="scientific">Candidatus Mediterraneibacter caccavium</name>
    <dbReference type="NCBI Taxonomy" id="2838661"/>
    <lineage>
        <taxon>Bacteria</taxon>
        <taxon>Bacillati</taxon>
        <taxon>Bacillota</taxon>
        <taxon>Clostridia</taxon>
        <taxon>Lachnospirales</taxon>
        <taxon>Lachnospiraceae</taxon>
        <taxon>Mediterraneibacter</taxon>
    </lineage>
</organism>
<dbReference type="NCBIfam" id="NF007033">
    <property type="entry name" value="PRK09496.1-5"/>
    <property type="match status" value="1"/>
</dbReference>
<evidence type="ECO:0000256" key="5">
    <source>
        <dbReference type="ARBA" id="ARBA00023027"/>
    </source>
</evidence>
<dbReference type="Pfam" id="PF02254">
    <property type="entry name" value="TrkA_N"/>
    <property type="match status" value="2"/>
</dbReference>
<keyword evidence="4" id="KW-0630">Potassium</keyword>
<dbReference type="InterPro" id="IPR003148">
    <property type="entry name" value="RCK_N"/>
</dbReference>
<dbReference type="Pfam" id="PF02080">
    <property type="entry name" value="TrkA_C"/>
    <property type="match status" value="2"/>
</dbReference>
<keyword evidence="2" id="KW-0813">Transport</keyword>
<dbReference type="NCBIfam" id="NF007031">
    <property type="entry name" value="PRK09496.1-2"/>
    <property type="match status" value="1"/>
</dbReference>
<sequence length="453" mass="49840">MKIIIIGCGKVGSTLAEELCEEDHELTVIDKNPQKIQQICESIDIMGSCGNGASIQILSEAGVEEADILIAVTGSDELNLLCCQIAKKVSQCHTIARVRNPVYHREVHFLRKKLGISMIINPEFAAAMEISRLLRFPSAIKRDTFSKGRVELLKFKLLPEFKLSGLSVADIMDKLRCDILICGVEREGHVFIPSGDFVLEDMDLVSIIASPKNSNLFFKKIGVQTHQVRNALIVGGGTLGYYLAAALSDMRIRVSLIETDRARCEELSELLPSVTVINGDGTDKKLLMEEGLPNAEAFVTLTNLDEENILLSLFAKKVSRAKLVTKVNRLAFDDIVDGLDLGSVVHPKYLTADYILQYVRAMSNSIGSNVETLYHILDGQAEALEFAVRDRSAVTGIPLSELKLKDNLLIACIYRGGVVHIPRGQDVIQPGDSVIVVTTVRGLKDLTDIRKVR</sequence>
<dbReference type="InterPro" id="IPR036721">
    <property type="entry name" value="RCK_C_sf"/>
</dbReference>
<dbReference type="PROSITE" id="PS51201">
    <property type="entry name" value="RCK_N"/>
    <property type="match status" value="2"/>
</dbReference>
<feature type="domain" description="RCK C-terminal" evidence="8">
    <location>
        <begin position="140"/>
        <end position="224"/>
    </location>
</feature>
<dbReference type="PANTHER" id="PTHR43833">
    <property type="entry name" value="POTASSIUM CHANNEL PROTEIN 2-RELATED-RELATED"/>
    <property type="match status" value="1"/>
</dbReference>
<feature type="domain" description="RCK N-terminal" evidence="7">
    <location>
        <begin position="1"/>
        <end position="120"/>
    </location>
</feature>
<evidence type="ECO:0000259" key="7">
    <source>
        <dbReference type="PROSITE" id="PS51201"/>
    </source>
</evidence>
<evidence type="ECO:0000256" key="4">
    <source>
        <dbReference type="ARBA" id="ARBA00022958"/>
    </source>
</evidence>
<dbReference type="Proteomes" id="UP000824243">
    <property type="component" value="Unassembled WGS sequence"/>
</dbReference>
<protein>
    <recommendedName>
        <fullName evidence="1">Trk system potassium uptake protein TrkA</fullName>
    </recommendedName>
</protein>
<comment type="caution">
    <text evidence="9">The sequence shown here is derived from an EMBL/GenBank/DDBJ whole genome shotgun (WGS) entry which is preliminary data.</text>
</comment>
<keyword evidence="3" id="KW-0633">Potassium transport</keyword>
<dbReference type="SUPFAM" id="SSF51735">
    <property type="entry name" value="NAD(P)-binding Rossmann-fold domains"/>
    <property type="match status" value="2"/>
</dbReference>
<dbReference type="InterPro" id="IPR006037">
    <property type="entry name" value="RCK_C"/>
</dbReference>
<accession>A0A9D1VY19</accession>
<keyword evidence="6" id="KW-0406">Ion transport</keyword>
<evidence type="ECO:0000256" key="3">
    <source>
        <dbReference type="ARBA" id="ARBA00022538"/>
    </source>
</evidence>
<dbReference type="NCBIfam" id="NF007041">
    <property type="entry name" value="PRK09496.3-4"/>
    <property type="match status" value="1"/>
</dbReference>
<dbReference type="InterPro" id="IPR006036">
    <property type="entry name" value="K_uptake_TrkA"/>
</dbReference>
<proteinExistence type="predicted"/>
<evidence type="ECO:0000256" key="2">
    <source>
        <dbReference type="ARBA" id="ARBA00022448"/>
    </source>
</evidence>
<dbReference type="PROSITE" id="PS51202">
    <property type="entry name" value="RCK_C"/>
    <property type="match status" value="2"/>
</dbReference>
<evidence type="ECO:0000259" key="8">
    <source>
        <dbReference type="PROSITE" id="PS51202"/>
    </source>
</evidence>
<dbReference type="NCBIfam" id="NF007039">
    <property type="entry name" value="PRK09496.3-2"/>
    <property type="match status" value="1"/>
</dbReference>
<dbReference type="EMBL" id="DXFA01000140">
    <property type="protein sequence ID" value="HIX48916.1"/>
    <property type="molecule type" value="Genomic_DNA"/>
</dbReference>
<reference evidence="9" key="1">
    <citation type="journal article" date="2021" name="PeerJ">
        <title>Extensive microbial diversity within the chicken gut microbiome revealed by metagenomics and culture.</title>
        <authorList>
            <person name="Gilroy R."/>
            <person name="Ravi A."/>
            <person name="Getino M."/>
            <person name="Pursley I."/>
            <person name="Horton D.L."/>
            <person name="Alikhan N.F."/>
            <person name="Baker D."/>
            <person name="Gharbi K."/>
            <person name="Hall N."/>
            <person name="Watson M."/>
            <person name="Adriaenssens E.M."/>
            <person name="Foster-Nyarko E."/>
            <person name="Jarju S."/>
            <person name="Secka A."/>
            <person name="Antonio M."/>
            <person name="Oren A."/>
            <person name="Chaudhuri R.R."/>
            <person name="La Ragione R."/>
            <person name="Hildebrand F."/>
            <person name="Pallen M.J."/>
        </authorList>
    </citation>
    <scope>NUCLEOTIDE SEQUENCE</scope>
    <source>
        <strain evidence="9">ChiSjej5B23-15282</strain>
    </source>
</reference>
<dbReference type="InterPro" id="IPR036291">
    <property type="entry name" value="NAD(P)-bd_dom_sf"/>
</dbReference>
<reference evidence="9" key="2">
    <citation type="submission" date="2021-04" db="EMBL/GenBank/DDBJ databases">
        <authorList>
            <person name="Gilroy R."/>
        </authorList>
    </citation>
    <scope>NUCLEOTIDE SEQUENCE</scope>
    <source>
        <strain evidence="9">ChiSjej5B23-15282</strain>
    </source>
</reference>
<evidence type="ECO:0000256" key="6">
    <source>
        <dbReference type="ARBA" id="ARBA00023065"/>
    </source>
</evidence>
<dbReference type="Gene3D" id="3.30.70.1450">
    <property type="entry name" value="Regulator of K+ conductance, C-terminal domain"/>
    <property type="match status" value="2"/>
</dbReference>
<evidence type="ECO:0000313" key="10">
    <source>
        <dbReference type="Proteomes" id="UP000824243"/>
    </source>
</evidence>
<feature type="domain" description="RCK C-terminal" evidence="8">
    <location>
        <begin position="371"/>
        <end position="452"/>
    </location>
</feature>
<dbReference type="InterPro" id="IPR050721">
    <property type="entry name" value="Trk_Ktr_HKT_K-transport"/>
</dbReference>
<keyword evidence="5" id="KW-0520">NAD</keyword>
<dbReference type="AlphaFoldDB" id="A0A9D1VY19"/>
<feature type="domain" description="RCK N-terminal" evidence="7">
    <location>
        <begin position="228"/>
        <end position="356"/>
    </location>
</feature>
<evidence type="ECO:0000256" key="1">
    <source>
        <dbReference type="ARBA" id="ARBA00017378"/>
    </source>
</evidence>
<gene>
    <name evidence="9" type="primary">trkA</name>
    <name evidence="9" type="ORF">H9981_07910</name>
</gene>
<dbReference type="GO" id="GO:0015079">
    <property type="term" value="F:potassium ion transmembrane transporter activity"/>
    <property type="evidence" value="ECO:0007669"/>
    <property type="project" value="InterPro"/>
</dbReference>